<evidence type="ECO:0000313" key="2">
    <source>
        <dbReference type="Proteomes" id="UP000265520"/>
    </source>
</evidence>
<protein>
    <submittedName>
        <fullName evidence="1">Uncharacterized protein</fullName>
    </submittedName>
</protein>
<dbReference type="EMBL" id="LXQA010236569">
    <property type="protein sequence ID" value="MCI36704.1"/>
    <property type="molecule type" value="Genomic_DNA"/>
</dbReference>
<comment type="caution">
    <text evidence="1">The sequence shown here is derived from an EMBL/GenBank/DDBJ whole genome shotgun (WGS) entry which is preliminary data.</text>
</comment>
<accession>A0A392RKX0</accession>
<name>A0A392RKX0_9FABA</name>
<reference evidence="1 2" key="1">
    <citation type="journal article" date="2018" name="Front. Plant Sci.">
        <title>Red Clover (Trifolium pratense) and Zigzag Clover (T. medium) - A Picture of Genomic Similarities and Differences.</title>
        <authorList>
            <person name="Dluhosova J."/>
            <person name="Istvanek J."/>
            <person name="Nedelnik J."/>
            <person name="Repkova J."/>
        </authorList>
    </citation>
    <scope>NUCLEOTIDE SEQUENCE [LARGE SCALE GENOMIC DNA]</scope>
    <source>
        <strain evidence="2">cv. 10/8</strain>
        <tissue evidence="1">Leaf</tissue>
    </source>
</reference>
<organism evidence="1 2">
    <name type="scientific">Trifolium medium</name>
    <dbReference type="NCBI Taxonomy" id="97028"/>
    <lineage>
        <taxon>Eukaryota</taxon>
        <taxon>Viridiplantae</taxon>
        <taxon>Streptophyta</taxon>
        <taxon>Embryophyta</taxon>
        <taxon>Tracheophyta</taxon>
        <taxon>Spermatophyta</taxon>
        <taxon>Magnoliopsida</taxon>
        <taxon>eudicotyledons</taxon>
        <taxon>Gunneridae</taxon>
        <taxon>Pentapetalae</taxon>
        <taxon>rosids</taxon>
        <taxon>fabids</taxon>
        <taxon>Fabales</taxon>
        <taxon>Fabaceae</taxon>
        <taxon>Papilionoideae</taxon>
        <taxon>50 kb inversion clade</taxon>
        <taxon>NPAAA clade</taxon>
        <taxon>Hologalegina</taxon>
        <taxon>IRL clade</taxon>
        <taxon>Trifolieae</taxon>
        <taxon>Trifolium</taxon>
    </lineage>
</organism>
<dbReference type="AlphaFoldDB" id="A0A392RKX0"/>
<proteinExistence type="predicted"/>
<feature type="non-terminal residue" evidence="1">
    <location>
        <position position="60"/>
    </location>
</feature>
<dbReference type="Proteomes" id="UP000265520">
    <property type="component" value="Unassembled WGS sequence"/>
</dbReference>
<sequence>MGASRKLIQRDAQLPEDYFQFLASTARRAHQYCATRNIQKFTLLLFQDRCNAPYITARRA</sequence>
<evidence type="ECO:0000313" key="1">
    <source>
        <dbReference type="EMBL" id="MCI36704.1"/>
    </source>
</evidence>
<keyword evidence="2" id="KW-1185">Reference proteome</keyword>